<evidence type="ECO:0000256" key="3">
    <source>
        <dbReference type="ARBA" id="ARBA00022692"/>
    </source>
</evidence>
<evidence type="ECO:0000256" key="10">
    <source>
        <dbReference type="ARBA" id="ARBA00023319"/>
    </source>
</evidence>
<dbReference type="Gene3D" id="2.60.40.10">
    <property type="entry name" value="Immunoglobulins"/>
    <property type="match status" value="2"/>
</dbReference>
<proteinExistence type="predicted"/>
<evidence type="ECO:0000313" key="14">
    <source>
        <dbReference type="Proteomes" id="UP000694393"/>
    </source>
</evidence>
<dbReference type="GO" id="GO:0071222">
    <property type="term" value="P:cellular response to lipopolysaccharide"/>
    <property type="evidence" value="ECO:0007669"/>
    <property type="project" value="TreeGrafter"/>
</dbReference>
<keyword evidence="4" id="KW-0732">Signal</keyword>
<dbReference type="GO" id="GO:0031295">
    <property type="term" value="P:T cell costimulation"/>
    <property type="evidence" value="ECO:0007669"/>
    <property type="project" value="TreeGrafter"/>
</dbReference>
<evidence type="ECO:0000256" key="6">
    <source>
        <dbReference type="ARBA" id="ARBA00023136"/>
    </source>
</evidence>
<dbReference type="InterPro" id="IPR013783">
    <property type="entry name" value="Ig-like_fold"/>
</dbReference>
<dbReference type="PANTHER" id="PTHR25466:SF4">
    <property type="entry name" value="T-LYMPHOCYTE ACTIVATION ANTIGEN CD80"/>
    <property type="match status" value="1"/>
</dbReference>
<evidence type="ECO:0000256" key="8">
    <source>
        <dbReference type="ARBA" id="ARBA00023170"/>
    </source>
</evidence>
<keyword evidence="10" id="KW-0393">Immunoglobulin domain</keyword>
<keyword evidence="6 11" id="KW-0472">Membrane</keyword>
<comment type="subcellular location">
    <subcellularLocation>
        <location evidence="1">Cell membrane</location>
        <topology evidence="1">Single-pass type I membrane protein</topology>
    </subcellularLocation>
</comment>
<dbReference type="GO" id="GO:0007166">
    <property type="term" value="P:cell surface receptor signaling pathway"/>
    <property type="evidence" value="ECO:0007669"/>
    <property type="project" value="TreeGrafter"/>
</dbReference>
<dbReference type="InterPro" id="IPR013162">
    <property type="entry name" value="CD80_C2-set"/>
</dbReference>
<dbReference type="GO" id="GO:0009897">
    <property type="term" value="C:external side of plasma membrane"/>
    <property type="evidence" value="ECO:0007669"/>
    <property type="project" value="TreeGrafter"/>
</dbReference>
<dbReference type="InterPro" id="IPR051713">
    <property type="entry name" value="T-cell_Activation_Regulation"/>
</dbReference>
<evidence type="ECO:0000256" key="2">
    <source>
        <dbReference type="ARBA" id="ARBA00022475"/>
    </source>
</evidence>
<dbReference type="PROSITE" id="PS50835">
    <property type="entry name" value="IG_LIKE"/>
    <property type="match status" value="1"/>
</dbReference>
<keyword evidence="2" id="KW-1003">Cell membrane</keyword>
<dbReference type="GO" id="GO:0042102">
    <property type="term" value="P:positive regulation of T cell proliferation"/>
    <property type="evidence" value="ECO:0007669"/>
    <property type="project" value="TreeGrafter"/>
</dbReference>
<dbReference type="Proteomes" id="UP000694393">
    <property type="component" value="Unplaced"/>
</dbReference>
<dbReference type="GO" id="GO:0006955">
    <property type="term" value="P:immune response"/>
    <property type="evidence" value="ECO:0007669"/>
    <property type="project" value="TreeGrafter"/>
</dbReference>
<organism evidence="13 14">
    <name type="scientific">Pelusios castaneus</name>
    <name type="common">West African mud turtle</name>
    <dbReference type="NCBI Taxonomy" id="367368"/>
    <lineage>
        <taxon>Eukaryota</taxon>
        <taxon>Metazoa</taxon>
        <taxon>Chordata</taxon>
        <taxon>Craniata</taxon>
        <taxon>Vertebrata</taxon>
        <taxon>Euteleostomi</taxon>
        <taxon>Archelosauria</taxon>
        <taxon>Testudinata</taxon>
        <taxon>Testudines</taxon>
        <taxon>Pleurodira</taxon>
        <taxon>Pelomedusidae</taxon>
        <taxon>Pelusios</taxon>
    </lineage>
</organism>
<keyword evidence="9" id="KW-0325">Glycoprotein</keyword>
<evidence type="ECO:0000313" key="13">
    <source>
        <dbReference type="Ensembl" id="ENSPCEP00000003004.1"/>
    </source>
</evidence>
<evidence type="ECO:0000256" key="1">
    <source>
        <dbReference type="ARBA" id="ARBA00004251"/>
    </source>
</evidence>
<sequence length="323" mass="36068">MEYKSSTKTGCVAGAELMRSGVTLKRWFWCGLFVLHFVSLVSADEIRIKAKVGESVFLPCCHEIPSTKSLHDYRVYWQTDQDVVLAYSSGDLLKRSEKYVNRTKMDQNNLTMSLFPVKLSDKDQYKCIVQQKGSTAGYHVLCEKIVLLDVVVDYSKPLISADIQSPCGSSEVMVTCLSHGGYPLPRVSGVLNNESVEWSTEISKTSPYNVTATLQLNVTDDSTLTCIIEYDNFEVSSNYTLRKQNECLPLLTPPSHGVIIACLVLICIFLVAIILLLKYVWCRAREHVQCSHYPVPQDPAVVTKMKKDVSGDLCEVTLEAASD</sequence>
<feature type="domain" description="Ig-like" evidence="12">
    <location>
        <begin position="157"/>
        <end position="242"/>
    </location>
</feature>
<reference evidence="13" key="1">
    <citation type="submission" date="2025-08" db="UniProtKB">
        <authorList>
            <consortium name="Ensembl"/>
        </authorList>
    </citation>
    <scope>IDENTIFICATION</scope>
</reference>
<evidence type="ECO:0000256" key="11">
    <source>
        <dbReference type="SAM" id="Phobius"/>
    </source>
</evidence>
<dbReference type="Ensembl" id="ENSPCET00000003109.1">
    <property type="protein sequence ID" value="ENSPCEP00000003004.1"/>
    <property type="gene ID" value="ENSPCEG00000002428.1"/>
</dbReference>
<dbReference type="Pfam" id="PF07686">
    <property type="entry name" value="V-set"/>
    <property type="match status" value="1"/>
</dbReference>
<evidence type="ECO:0000256" key="7">
    <source>
        <dbReference type="ARBA" id="ARBA00023157"/>
    </source>
</evidence>
<reference evidence="13" key="2">
    <citation type="submission" date="2025-09" db="UniProtKB">
        <authorList>
            <consortium name="Ensembl"/>
        </authorList>
    </citation>
    <scope>IDENTIFICATION</scope>
</reference>
<dbReference type="InterPro" id="IPR036179">
    <property type="entry name" value="Ig-like_dom_sf"/>
</dbReference>
<keyword evidence="5 11" id="KW-1133">Transmembrane helix</keyword>
<dbReference type="InterPro" id="IPR013106">
    <property type="entry name" value="Ig_V-set"/>
</dbReference>
<evidence type="ECO:0000259" key="12">
    <source>
        <dbReference type="PROSITE" id="PS50835"/>
    </source>
</evidence>
<keyword evidence="7" id="KW-1015">Disulfide bond</keyword>
<dbReference type="InterPro" id="IPR007110">
    <property type="entry name" value="Ig-like_dom"/>
</dbReference>
<dbReference type="AlphaFoldDB" id="A0A8C8RB93"/>
<dbReference type="SUPFAM" id="SSF48726">
    <property type="entry name" value="Immunoglobulin"/>
    <property type="match status" value="2"/>
</dbReference>
<keyword evidence="8" id="KW-0675">Receptor</keyword>
<accession>A0A8C8RB93</accession>
<evidence type="ECO:0000256" key="4">
    <source>
        <dbReference type="ARBA" id="ARBA00022729"/>
    </source>
</evidence>
<evidence type="ECO:0000256" key="9">
    <source>
        <dbReference type="ARBA" id="ARBA00023180"/>
    </source>
</evidence>
<name>A0A8C8RB93_9SAUR</name>
<dbReference type="GO" id="GO:0042130">
    <property type="term" value="P:negative regulation of T cell proliferation"/>
    <property type="evidence" value="ECO:0007669"/>
    <property type="project" value="TreeGrafter"/>
</dbReference>
<keyword evidence="14" id="KW-1185">Reference proteome</keyword>
<protein>
    <recommendedName>
        <fullName evidence="12">Ig-like domain-containing protein</fullName>
    </recommendedName>
</protein>
<feature type="transmembrane region" description="Helical" evidence="11">
    <location>
        <begin position="258"/>
        <end position="281"/>
    </location>
</feature>
<dbReference type="PANTHER" id="PTHR25466">
    <property type="entry name" value="T-LYMPHOCYTE ACTIVATION ANTIGEN"/>
    <property type="match status" value="1"/>
</dbReference>
<dbReference type="Pfam" id="PF08205">
    <property type="entry name" value="C2-set_2"/>
    <property type="match status" value="1"/>
</dbReference>
<evidence type="ECO:0000256" key="5">
    <source>
        <dbReference type="ARBA" id="ARBA00022989"/>
    </source>
</evidence>
<keyword evidence="3 11" id="KW-0812">Transmembrane</keyword>